<dbReference type="AlphaFoldDB" id="A0A1I8NNZ1"/>
<sequence>MFGVQRLRALPVCRVSKRLLSNEIKEVLSTRLPPPAGINGNQLQLAVISKNLNALNLDLFVNNLNPNEDRSSNILDLLTHIRSSRLANTCLESTNFGVVSHLLDNLSLQELVPILVDRPKYGIFLDNFTGFAVTESLHNEKEYELALPLVLKLVSLDELDSAFIQGFCVKSSIVALKKMLTKEAEPAEEVKAPAGKKQEQKIRVHFIRNHLEHDIKMDIGKSLLKISTIAGEMKDNTQLLAHVLTKRYENMDKLLSSFPSSITSDVLEICKELLTRANQTEICNKLEAIAAEKKSSKSLEELLDVFLSEKIAIEAKQLAEKQKQLFPTWQKLREEKKEMIEKEISVMERKETVEKIKNEIENKKQLLWFFEEEDKLDLEIYKKRVFYPKRWFGKKKKPRVLDEHYVPPQIRKIN</sequence>
<organism evidence="3 4">
    <name type="scientific">Stomoxys calcitrans</name>
    <name type="common">Stable fly</name>
    <name type="synonym">Conops calcitrans</name>
    <dbReference type="NCBI Taxonomy" id="35570"/>
    <lineage>
        <taxon>Eukaryota</taxon>
        <taxon>Metazoa</taxon>
        <taxon>Ecdysozoa</taxon>
        <taxon>Arthropoda</taxon>
        <taxon>Hexapoda</taxon>
        <taxon>Insecta</taxon>
        <taxon>Pterygota</taxon>
        <taxon>Neoptera</taxon>
        <taxon>Endopterygota</taxon>
        <taxon>Diptera</taxon>
        <taxon>Brachycera</taxon>
        <taxon>Muscomorpha</taxon>
        <taxon>Muscoidea</taxon>
        <taxon>Muscidae</taxon>
        <taxon>Stomoxys</taxon>
    </lineage>
</organism>
<dbReference type="EnsemblMetazoa" id="SCAU000748-RA">
    <property type="protein sequence ID" value="SCAU000748-PA"/>
    <property type="gene ID" value="SCAU000748"/>
</dbReference>
<keyword evidence="4" id="KW-1185">Reference proteome</keyword>
<gene>
    <name evidence="3" type="primary">106087306</name>
</gene>
<reference evidence="3" key="1">
    <citation type="submission" date="2020-05" db="UniProtKB">
        <authorList>
            <consortium name="EnsemblMetazoa"/>
        </authorList>
    </citation>
    <scope>IDENTIFICATION</scope>
    <source>
        <strain evidence="3">USDA</strain>
    </source>
</reference>
<feature type="coiled-coil region" evidence="2">
    <location>
        <begin position="346"/>
        <end position="373"/>
    </location>
</feature>
<dbReference type="OrthoDB" id="19830at2759"/>
<protein>
    <recommendedName>
        <fullName evidence="5">Mitochondrial 28s ribosomal protein s27</fullName>
    </recommendedName>
</protein>
<dbReference type="InterPro" id="IPR019266">
    <property type="entry name" value="Ribosomal_mS27"/>
</dbReference>
<evidence type="ECO:0008006" key="5">
    <source>
        <dbReference type="Google" id="ProtNLM"/>
    </source>
</evidence>
<evidence type="ECO:0000256" key="2">
    <source>
        <dbReference type="SAM" id="Coils"/>
    </source>
</evidence>
<comment type="subcellular location">
    <subcellularLocation>
        <location evidence="1">Mitochondrion</location>
    </subcellularLocation>
</comment>
<dbReference type="VEuPathDB" id="VectorBase:SCAU000748"/>
<proteinExistence type="predicted"/>
<evidence type="ECO:0000313" key="3">
    <source>
        <dbReference type="EnsemblMetazoa" id="SCAU000748-PA"/>
    </source>
</evidence>
<dbReference type="Proteomes" id="UP000095300">
    <property type="component" value="Unassembled WGS sequence"/>
</dbReference>
<evidence type="ECO:0000313" key="4">
    <source>
        <dbReference type="Proteomes" id="UP000095300"/>
    </source>
</evidence>
<dbReference type="Pfam" id="PF10037">
    <property type="entry name" value="MRP-S27"/>
    <property type="match status" value="1"/>
</dbReference>
<dbReference type="KEGG" id="scac:106087306"/>
<evidence type="ECO:0000256" key="1">
    <source>
        <dbReference type="ARBA" id="ARBA00004173"/>
    </source>
</evidence>
<dbReference type="InterPro" id="IPR034913">
    <property type="entry name" value="mS27/PTCD2"/>
</dbReference>
<keyword evidence="2" id="KW-0175">Coiled coil</keyword>
<dbReference type="STRING" id="35570.A0A1I8NNZ1"/>
<dbReference type="PANTHER" id="PTHR21393">
    <property type="entry name" value="MITOCHONDRIAL 28S RIBOSOMAL PROTEIN S27"/>
    <property type="match status" value="1"/>
</dbReference>
<dbReference type="PANTHER" id="PTHR21393:SF0">
    <property type="entry name" value="SMALL RIBOSOMAL SUBUNIT PROTEIN MS27"/>
    <property type="match status" value="1"/>
</dbReference>
<dbReference type="GO" id="GO:0005739">
    <property type="term" value="C:mitochondrion"/>
    <property type="evidence" value="ECO:0007669"/>
    <property type="project" value="UniProtKB-SubCell"/>
</dbReference>
<name>A0A1I8NNZ1_STOCA</name>
<accession>A0A1I8NNZ1</accession>